<dbReference type="InterPro" id="IPR001296">
    <property type="entry name" value="Glyco_trans_1"/>
</dbReference>
<gene>
    <name evidence="2" type="ORF">C8D82_10985</name>
</gene>
<protein>
    <submittedName>
        <fullName evidence="2">Glycosyltransferase involved in cell wall biosynthesis</fullName>
    </submittedName>
</protein>
<dbReference type="Gene3D" id="3.40.50.2000">
    <property type="entry name" value="Glycogen Phosphorylase B"/>
    <property type="match status" value="2"/>
</dbReference>
<organism evidence="2 3">
    <name type="scientific">Victivallis vadensis</name>
    <dbReference type="NCBI Taxonomy" id="172901"/>
    <lineage>
        <taxon>Bacteria</taxon>
        <taxon>Pseudomonadati</taxon>
        <taxon>Lentisphaerota</taxon>
        <taxon>Lentisphaeria</taxon>
        <taxon>Victivallales</taxon>
        <taxon>Victivallaceae</taxon>
        <taxon>Victivallis</taxon>
    </lineage>
</organism>
<dbReference type="GO" id="GO:0016757">
    <property type="term" value="F:glycosyltransferase activity"/>
    <property type="evidence" value="ECO:0007669"/>
    <property type="project" value="InterPro"/>
</dbReference>
<feature type="domain" description="Glycosyl transferase family 1" evidence="1">
    <location>
        <begin position="201"/>
        <end position="354"/>
    </location>
</feature>
<dbReference type="EMBL" id="QEKH01000009">
    <property type="protein sequence ID" value="PVY43400.1"/>
    <property type="molecule type" value="Genomic_DNA"/>
</dbReference>
<comment type="caution">
    <text evidence="2">The sequence shown here is derived from an EMBL/GenBank/DDBJ whole genome shotgun (WGS) entry which is preliminary data.</text>
</comment>
<sequence length="374" mass="40745">MRNGGDAVRICQVSEKGYFCGGIERFVFDAAAALRAAGCEVYGSFRTTGNADGFAVGFDGLVPWGEFPEGFDLVILHRAADPAVLDGWNRKNRTLLYVHDHDFCCPRRHKYTLLRRRNCWKPYGRLRCFCCAPVVKGESGRWGVPPFAAFERTLAAARRCGMVAAASDFMLEELAMNGFDPLLLHKIPPPCPGADPVPPGEGEPAAVFVGQILRGKGADLFLRAFARVRQPGRAVVIGRNRDRKLLDAVMAGPDLRGRVEFVDFDPEPWTRAGNVRLAVFPSRWQEPFGLAGVEAMARGIPVVGFAVGGVTEWLEDGVNGIAVPPGDVDGLAAGIGRLLADPALAAKMGEAGRRSVERFRPELFAERILKLVRD</sequence>
<dbReference type="CDD" id="cd03801">
    <property type="entry name" value="GT4_PimA-like"/>
    <property type="match status" value="1"/>
</dbReference>
<name>A0A2U1B401_9BACT</name>
<dbReference type="SUPFAM" id="SSF53756">
    <property type="entry name" value="UDP-Glycosyltransferase/glycogen phosphorylase"/>
    <property type="match status" value="1"/>
</dbReference>
<dbReference type="AlphaFoldDB" id="A0A2U1B401"/>
<keyword evidence="2" id="KW-0808">Transferase</keyword>
<dbReference type="GeneID" id="78294887"/>
<dbReference type="PANTHER" id="PTHR12526:SF584">
    <property type="entry name" value="GLYCOSYLTRANSFERASE"/>
    <property type="match status" value="1"/>
</dbReference>
<evidence type="ECO:0000313" key="3">
    <source>
        <dbReference type="Proteomes" id="UP000245959"/>
    </source>
</evidence>
<evidence type="ECO:0000313" key="2">
    <source>
        <dbReference type="EMBL" id="PVY43400.1"/>
    </source>
</evidence>
<dbReference type="Pfam" id="PF00534">
    <property type="entry name" value="Glycos_transf_1"/>
    <property type="match status" value="1"/>
</dbReference>
<keyword evidence="3" id="KW-1185">Reference proteome</keyword>
<proteinExistence type="predicted"/>
<accession>A0A2U1B401</accession>
<evidence type="ECO:0000259" key="1">
    <source>
        <dbReference type="Pfam" id="PF00534"/>
    </source>
</evidence>
<reference evidence="2 3" key="1">
    <citation type="submission" date="2018-04" db="EMBL/GenBank/DDBJ databases">
        <title>Genomic Encyclopedia of Type Strains, Phase IV (KMG-IV): sequencing the most valuable type-strain genomes for metagenomic binning, comparative biology and taxonomic classification.</title>
        <authorList>
            <person name="Goeker M."/>
        </authorList>
    </citation>
    <scope>NUCLEOTIDE SEQUENCE [LARGE SCALE GENOMIC DNA]</scope>
    <source>
        <strain evidence="2 3">DSM 14823</strain>
    </source>
</reference>
<dbReference type="PANTHER" id="PTHR12526">
    <property type="entry name" value="GLYCOSYLTRANSFERASE"/>
    <property type="match status" value="1"/>
</dbReference>
<dbReference type="Proteomes" id="UP000245959">
    <property type="component" value="Unassembled WGS sequence"/>
</dbReference>
<dbReference type="RefSeq" id="WP_165832900.1">
    <property type="nucleotide sequence ID" value="NZ_CABMMC010000037.1"/>
</dbReference>